<evidence type="ECO:0000313" key="2">
    <source>
        <dbReference type="EMBL" id="OMD46193.1"/>
    </source>
</evidence>
<feature type="transmembrane region" description="Helical" evidence="1">
    <location>
        <begin position="6"/>
        <end position="24"/>
    </location>
</feature>
<evidence type="ECO:0000256" key="1">
    <source>
        <dbReference type="SAM" id="Phobius"/>
    </source>
</evidence>
<sequence length="106" mass="11534">MIIAVFIISYIYALLHLGVGLIQLRQRQVPARAAVLFIAGALSIALTSFFWGHTLTAAVLLSFGFILIQSGAIMNGIHLHGKVTASHQLVRLAFFAVLLVIFLLFS</sequence>
<accession>A0ABX3HAC6</accession>
<proteinExistence type="predicted"/>
<organism evidence="2 3">
    <name type="scientific">Paenibacillus borealis</name>
    <dbReference type="NCBI Taxonomy" id="160799"/>
    <lineage>
        <taxon>Bacteria</taxon>
        <taxon>Bacillati</taxon>
        <taxon>Bacillota</taxon>
        <taxon>Bacilli</taxon>
        <taxon>Bacillales</taxon>
        <taxon>Paenibacillaceae</taxon>
        <taxon>Paenibacillus</taxon>
    </lineage>
</organism>
<feature type="transmembrane region" description="Helical" evidence="1">
    <location>
        <begin position="89"/>
        <end position="105"/>
    </location>
</feature>
<dbReference type="RefSeq" id="WP_076111705.1">
    <property type="nucleotide sequence ID" value="NZ_MPTB01000021.1"/>
</dbReference>
<evidence type="ECO:0000313" key="3">
    <source>
        <dbReference type="Proteomes" id="UP000187412"/>
    </source>
</evidence>
<reference evidence="2 3" key="1">
    <citation type="submission" date="2016-10" db="EMBL/GenBank/DDBJ databases">
        <title>Paenibacillus species isolates.</title>
        <authorList>
            <person name="Beno S.M."/>
        </authorList>
    </citation>
    <scope>NUCLEOTIDE SEQUENCE [LARGE SCALE GENOMIC DNA]</scope>
    <source>
        <strain evidence="2 3">FSL H7-0744</strain>
    </source>
</reference>
<comment type="caution">
    <text evidence="2">The sequence shown here is derived from an EMBL/GenBank/DDBJ whole genome shotgun (WGS) entry which is preliminary data.</text>
</comment>
<protein>
    <submittedName>
        <fullName evidence="2">Uncharacterized protein</fullName>
    </submittedName>
</protein>
<feature type="transmembrane region" description="Helical" evidence="1">
    <location>
        <begin position="31"/>
        <end position="51"/>
    </location>
</feature>
<keyword evidence="3" id="KW-1185">Reference proteome</keyword>
<gene>
    <name evidence="2" type="ORF">BSK56_16820</name>
</gene>
<keyword evidence="1" id="KW-1133">Transmembrane helix</keyword>
<name>A0ABX3HAC6_PAEBO</name>
<dbReference type="EMBL" id="MPTB01000021">
    <property type="protein sequence ID" value="OMD46193.1"/>
    <property type="molecule type" value="Genomic_DNA"/>
</dbReference>
<dbReference type="Proteomes" id="UP000187412">
    <property type="component" value="Unassembled WGS sequence"/>
</dbReference>
<keyword evidence="1" id="KW-0472">Membrane</keyword>
<feature type="transmembrane region" description="Helical" evidence="1">
    <location>
        <begin position="57"/>
        <end position="77"/>
    </location>
</feature>
<keyword evidence="1" id="KW-0812">Transmembrane</keyword>